<dbReference type="Pfam" id="PF01823">
    <property type="entry name" value="MACPF"/>
    <property type="match status" value="1"/>
</dbReference>
<evidence type="ECO:0000313" key="3">
    <source>
        <dbReference type="EMBL" id="KAK6174024.1"/>
    </source>
</evidence>
<gene>
    <name evidence="3" type="ORF">SNE40_017376</name>
</gene>
<protein>
    <recommendedName>
        <fullName evidence="2">MACPF domain-containing protein</fullName>
    </recommendedName>
</protein>
<feature type="domain" description="MACPF" evidence="2">
    <location>
        <begin position="9"/>
        <end position="337"/>
    </location>
</feature>
<dbReference type="AlphaFoldDB" id="A0AAN8JDS2"/>
<proteinExistence type="predicted"/>
<dbReference type="InterPro" id="IPR031569">
    <property type="entry name" value="ApeC"/>
</dbReference>
<name>A0AAN8JDS2_PATCE</name>
<keyword evidence="1" id="KW-0732">Signal</keyword>
<evidence type="ECO:0000313" key="4">
    <source>
        <dbReference type="Proteomes" id="UP001347796"/>
    </source>
</evidence>
<evidence type="ECO:0000256" key="1">
    <source>
        <dbReference type="SAM" id="SignalP"/>
    </source>
</evidence>
<dbReference type="Proteomes" id="UP001347796">
    <property type="component" value="Unassembled WGS sequence"/>
</dbReference>
<dbReference type="Pfam" id="PF16977">
    <property type="entry name" value="ApeC"/>
    <property type="match status" value="1"/>
</dbReference>
<dbReference type="PROSITE" id="PS51412">
    <property type="entry name" value="MACPF_2"/>
    <property type="match status" value="1"/>
</dbReference>
<evidence type="ECO:0000259" key="2">
    <source>
        <dbReference type="PROSITE" id="PS51412"/>
    </source>
</evidence>
<accession>A0AAN8JDS2</accession>
<dbReference type="InterPro" id="IPR020864">
    <property type="entry name" value="MACPF"/>
</dbReference>
<keyword evidence="4" id="KW-1185">Reference proteome</keyword>
<comment type="caution">
    <text evidence="3">The sequence shown here is derived from an EMBL/GenBank/DDBJ whole genome shotgun (WGS) entry which is preliminary data.</text>
</comment>
<dbReference type="EMBL" id="JAZGQO010000011">
    <property type="protein sequence ID" value="KAK6174024.1"/>
    <property type="molecule type" value="Genomic_DNA"/>
</dbReference>
<dbReference type="PANTHER" id="PTHR19324:SF33">
    <property type="entry name" value="MUCIN-5AC"/>
    <property type="match status" value="1"/>
</dbReference>
<feature type="chain" id="PRO_5042817323" description="MACPF domain-containing protein" evidence="1">
    <location>
        <begin position="19"/>
        <end position="438"/>
    </location>
</feature>
<sequence length="438" mass="47979">MPLFGLTLLVLVGHLVHGYSPGIDFVGIGYNLLSANPEGGVGSAGGVDPGLKGVRKILQLSPGSVPKEVVYKSRHSCLQQKSTHVYYGTKSYQSRLGFGLKSSGQGNDGVLGAAFSLSAGYKKASSETNTNGNVMYDDETICNLGTARFAEELSPTHNFHVTFNFVAAVCRLPLTYNTAVYMKFLDDWGTHVVMGVDFGIKVIKRYESSMSEFIKHVQKSGGFGLKLGGFLSVDFHTFKASSAYKLQFGTYQTTLTAGSTSDPEPIGLTIKTIAEALNHDYWYGSDIVKACGHPLSSFGHVPPDWVTKQNNLVKALNGYAKFKLFKPPTDPQLQIPLTWPSGTYGFIKANTGCPKGRVPWHMGSRHQDDYSFLQRNHQWKERKNNNAVSNPHHMSIVVNNDITLGFCIKGEAKFTEFDGDWPAGDYCILKYGDCPKGK</sequence>
<dbReference type="SMART" id="SM00457">
    <property type="entry name" value="MACPF"/>
    <property type="match status" value="1"/>
</dbReference>
<reference evidence="3 4" key="1">
    <citation type="submission" date="2024-01" db="EMBL/GenBank/DDBJ databases">
        <title>The genome of the rayed Mediterranean limpet Patella caerulea (Linnaeus, 1758).</title>
        <authorList>
            <person name="Anh-Thu Weber A."/>
            <person name="Halstead-Nussloch G."/>
        </authorList>
    </citation>
    <scope>NUCLEOTIDE SEQUENCE [LARGE SCALE GENOMIC DNA]</scope>
    <source>
        <strain evidence="3">AATW-2023a</strain>
        <tissue evidence="3">Whole specimen</tissue>
    </source>
</reference>
<organism evidence="3 4">
    <name type="scientific">Patella caerulea</name>
    <name type="common">Rayed Mediterranean limpet</name>
    <dbReference type="NCBI Taxonomy" id="87958"/>
    <lineage>
        <taxon>Eukaryota</taxon>
        <taxon>Metazoa</taxon>
        <taxon>Spiralia</taxon>
        <taxon>Lophotrochozoa</taxon>
        <taxon>Mollusca</taxon>
        <taxon>Gastropoda</taxon>
        <taxon>Patellogastropoda</taxon>
        <taxon>Patelloidea</taxon>
        <taxon>Patellidae</taxon>
        <taxon>Patella</taxon>
    </lineage>
</organism>
<dbReference type="PANTHER" id="PTHR19324">
    <property type="entry name" value="PERFORIN-LIKE PROTEIN 1"/>
    <property type="match status" value="1"/>
</dbReference>
<feature type="signal peptide" evidence="1">
    <location>
        <begin position="1"/>
        <end position="18"/>
    </location>
</feature>